<name>A0ABS3UCX0_9ACTN</name>
<sequence length="70" mass="7686">MTNTDDRYFATLRTLSARAMTARATMLDAHLAATPQERTAALVNLHHHLRGMAGIVNDALGAMDKPQEPR</sequence>
<dbReference type="RefSeq" id="WP_208465845.1">
    <property type="nucleotide sequence ID" value="NZ_JAGFNS010000002.1"/>
</dbReference>
<evidence type="ECO:0000313" key="2">
    <source>
        <dbReference type="Proteomes" id="UP000679690"/>
    </source>
</evidence>
<organism evidence="1 2">
    <name type="scientific">Actinoplanes flavus</name>
    <dbReference type="NCBI Taxonomy" id="2820290"/>
    <lineage>
        <taxon>Bacteria</taxon>
        <taxon>Bacillati</taxon>
        <taxon>Actinomycetota</taxon>
        <taxon>Actinomycetes</taxon>
        <taxon>Micromonosporales</taxon>
        <taxon>Micromonosporaceae</taxon>
        <taxon>Actinoplanes</taxon>
    </lineage>
</organism>
<protein>
    <submittedName>
        <fullName evidence="1">Uncharacterized protein</fullName>
    </submittedName>
</protein>
<gene>
    <name evidence="1" type="ORF">J5X75_03720</name>
</gene>
<reference evidence="1 2" key="1">
    <citation type="submission" date="2021-03" db="EMBL/GenBank/DDBJ databases">
        <title>Actinoplanes flavus sp. nov., a novel actinomycete isolated from Coconut Palm rhizosphere soil.</title>
        <authorList>
            <person name="Luo X."/>
        </authorList>
    </citation>
    <scope>NUCLEOTIDE SEQUENCE [LARGE SCALE GENOMIC DNA]</scope>
    <source>
        <strain evidence="1 2">NEAU-H7</strain>
    </source>
</reference>
<evidence type="ECO:0000313" key="1">
    <source>
        <dbReference type="EMBL" id="MBO3736626.1"/>
    </source>
</evidence>
<accession>A0ABS3UCX0</accession>
<dbReference type="EMBL" id="JAGFNS010000002">
    <property type="protein sequence ID" value="MBO3736626.1"/>
    <property type="molecule type" value="Genomic_DNA"/>
</dbReference>
<proteinExistence type="predicted"/>
<comment type="caution">
    <text evidence="1">The sequence shown here is derived from an EMBL/GenBank/DDBJ whole genome shotgun (WGS) entry which is preliminary data.</text>
</comment>
<dbReference type="Proteomes" id="UP000679690">
    <property type="component" value="Unassembled WGS sequence"/>
</dbReference>
<keyword evidence="2" id="KW-1185">Reference proteome</keyword>